<evidence type="ECO:0000256" key="3">
    <source>
        <dbReference type="ARBA" id="ARBA00022527"/>
    </source>
</evidence>
<evidence type="ECO:0000313" key="11">
    <source>
        <dbReference type="EnsemblMetazoa" id="SMAR008478-PA"/>
    </source>
</evidence>
<dbReference type="Gene3D" id="1.10.510.10">
    <property type="entry name" value="Transferase(Phosphotransferase) domain 1"/>
    <property type="match status" value="1"/>
</dbReference>
<dbReference type="PhylomeDB" id="T1J4E5"/>
<evidence type="ECO:0000256" key="1">
    <source>
        <dbReference type="ARBA" id="ARBA00010886"/>
    </source>
</evidence>
<dbReference type="PANTHER" id="PTHR44899">
    <property type="entry name" value="CAMK FAMILY PROTEIN KINASE"/>
    <property type="match status" value="1"/>
</dbReference>
<keyword evidence="4" id="KW-0808">Transferase</keyword>
<keyword evidence="6" id="KW-0418">Kinase</keyword>
<protein>
    <recommendedName>
        <fullName evidence="2">non-specific serine/threonine protein kinase</fullName>
        <ecNumber evidence="2">2.7.11.1</ecNumber>
    </recommendedName>
</protein>
<accession>T1J4E5</accession>
<dbReference type="STRING" id="126957.T1J4E5"/>
<dbReference type="SUPFAM" id="SSF56112">
    <property type="entry name" value="Protein kinase-like (PK-like)"/>
    <property type="match status" value="1"/>
</dbReference>
<dbReference type="HOGENOM" id="CLU_000288_63_23_1"/>
<reference evidence="11" key="2">
    <citation type="submission" date="2015-02" db="UniProtKB">
        <authorList>
            <consortium name="EnsemblMetazoa"/>
        </authorList>
    </citation>
    <scope>IDENTIFICATION</scope>
</reference>
<dbReference type="SMART" id="SM00220">
    <property type="entry name" value="S_TKc"/>
    <property type="match status" value="1"/>
</dbReference>
<dbReference type="GO" id="GO:0005524">
    <property type="term" value="F:ATP binding"/>
    <property type="evidence" value="ECO:0007669"/>
    <property type="project" value="UniProtKB-KW"/>
</dbReference>
<dbReference type="FunFam" id="3.30.200.20:FF:000097">
    <property type="entry name" value="Probable serine/threonine-protein kinase nek1"/>
    <property type="match status" value="1"/>
</dbReference>
<dbReference type="Proteomes" id="UP000014500">
    <property type="component" value="Unassembled WGS sequence"/>
</dbReference>
<organism evidence="11 12">
    <name type="scientific">Strigamia maritima</name>
    <name type="common">European centipede</name>
    <name type="synonym">Geophilus maritimus</name>
    <dbReference type="NCBI Taxonomy" id="126957"/>
    <lineage>
        <taxon>Eukaryota</taxon>
        <taxon>Metazoa</taxon>
        <taxon>Ecdysozoa</taxon>
        <taxon>Arthropoda</taxon>
        <taxon>Myriapoda</taxon>
        <taxon>Chilopoda</taxon>
        <taxon>Pleurostigmophora</taxon>
        <taxon>Geophilomorpha</taxon>
        <taxon>Linotaeniidae</taxon>
        <taxon>Strigamia</taxon>
    </lineage>
</organism>
<dbReference type="eggNOG" id="KOG0589">
    <property type="taxonomic scope" value="Eukaryota"/>
</dbReference>
<keyword evidence="5" id="KW-0547">Nucleotide-binding</keyword>
<evidence type="ECO:0000313" key="12">
    <source>
        <dbReference type="Proteomes" id="UP000014500"/>
    </source>
</evidence>
<dbReference type="InterPro" id="IPR000719">
    <property type="entry name" value="Prot_kinase_dom"/>
</dbReference>
<dbReference type="EnsemblMetazoa" id="SMAR008478-RA">
    <property type="protein sequence ID" value="SMAR008478-PA"/>
    <property type="gene ID" value="SMAR008478"/>
</dbReference>
<comment type="similarity">
    <text evidence="1">Belongs to the protein kinase superfamily. NEK Ser/Thr protein kinase family. NIMA subfamily.</text>
</comment>
<comment type="catalytic activity">
    <reaction evidence="8">
        <text>L-threonyl-[protein] + ATP = O-phospho-L-threonyl-[protein] + ADP + H(+)</text>
        <dbReference type="Rhea" id="RHEA:46608"/>
        <dbReference type="Rhea" id="RHEA-COMP:11060"/>
        <dbReference type="Rhea" id="RHEA-COMP:11605"/>
        <dbReference type="ChEBI" id="CHEBI:15378"/>
        <dbReference type="ChEBI" id="CHEBI:30013"/>
        <dbReference type="ChEBI" id="CHEBI:30616"/>
        <dbReference type="ChEBI" id="CHEBI:61977"/>
        <dbReference type="ChEBI" id="CHEBI:456216"/>
        <dbReference type="EC" id="2.7.11.1"/>
    </reaction>
</comment>
<evidence type="ECO:0000256" key="2">
    <source>
        <dbReference type="ARBA" id="ARBA00012513"/>
    </source>
</evidence>
<evidence type="ECO:0000256" key="7">
    <source>
        <dbReference type="ARBA" id="ARBA00022840"/>
    </source>
</evidence>
<dbReference type="OMA" id="FEMCTLK"/>
<dbReference type="GO" id="GO:0004674">
    <property type="term" value="F:protein serine/threonine kinase activity"/>
    <property type="evidence" value="ECO:0007669"/>
    <property type="project" value="UniProtKB-KW"/>
</dbReference>
<evidence type="ECO:0000256" key="9">
    <source>
        <dbReference type="ARBA" id="ARBA00048679"/>
    </source>
</evidence>
<dbReference type="EC" id="2.7.11.1" evidence="2"/>
<evidence type="ECO:0000256" key="8">
    <source>
        <dbReference type="ARBA" id="ARBA00047899"/>
    </source>
</evidence>
<reference evidence="12" key="1">
    <citation type="submission" date="2011-05" db="EMBL/GenBank/DDBJ databases">
        <authorList>
            <person name="Richards S.R."/>
            <person name="Qu J."/>
            <person name="Jiang H."/>
            <person name="Jhangiani S.N."/>
            <person name="Agravi P."/>
            <person name="Goodspeed R."/>
            <person name="Gross S."/>
            <person name="Mandapat C."/>
            <person name="Jackson L."/>
            <person name="Mathew T."/>
            <person name="Pu L."/>
            <person name="Thornton R."/>
            <person name="Saada N."/>
            <person name="Wilczek-Boney K.B."/>
            <person name="Lee S."/>
            <person name="Kovar C."/>
            <person name="Wu Y."/>
            <person name="Scherer S.E."/>
            <person name="Worley K.C."/>
            <person name="Muzny D.M."/>
            <person name="Gibbs R."/>
        </authorList>
    </citation>
    <scope>NUCLEOTIDE SEQUENCE</scope>
    <source>
        <strain evidence="12">Brora</strain>
    </source>
</reference>
<dbReference type="PANTHER" id="PTHR44899:SF7">
    <property type="entry name" value="NIMA-RELATED KINASE"/>
    <property type="match status" value="1"/>
</dbReference>
<evidence type="ECO:0000256" key="5">
    <source>
        <dbReference type="ARBA" id="ARBA00022741"/>
    </source>
</evidence>
<dbReference type="Pfam" id="PF00069">
    <property type="entry name" value="Pkinase"/>
    <property type="match status" value="1"/>
</dbReference>
<evidence type="ECO:0000259" key="10">
    <source>
        <dbReference type="PROSITE" id="PS50011"/>
    </source>
</evidence>
<dbReference type="InterPro" id="IPR008271">
    <property type="entry name" value="Ser/Thr_kinase_AS"/>
</dbReference>
<keyword evidence="7" id="KW-0067">ATP-binding</keyword>
<feature type="domain" description="Protein kinase" evidence="10">
    <location>
        <begin position="4"/>
        <end position="259"/>
    </location>
</feature>
<dbReference type="PROSITE" id="PS50011">
    <property type="entry name" value="PROTEIN_KINASE_DOM"/>
    <property type="match status" value="1"/>
</dbReference>
<name>T1J4E5_STRMM</name>
<proteinExistence type="inferred from homology"/>
<sequence length="391" mass="45307">MDKYTVIRKIGQGSFGNVLLLRCKKTRQKHVLKIIYLHNLNDRDLRATHQEVHLLAFLDHPNIVSYKEAFKTKEGFLYIIMLYCEGGDMYSKIKNQKGIYFPEKQIIQWTIQLCLALQYLHDKKILHRDLKTRNIFLTKNDNVKIGDFGIAKILDSEDSMANTMTGTPYYMSPEMFSKKSYNYKSDVWSLGCCIYEIAALRHAFYASDISALMQKILRGKLPAMPLHYNFELLDLICSLLHLEPKKRPSPIKILHNPFIVKHVKMFFKARKTNGLSDLSAISETNIWRKGHHKNISKTSLNHDKEDQLIREVQGLKSDKRLQTQIAYLRRDCRSGLGQDVLLKALHLVNQFNCKSLQLGLKRLLGKENYNNYVGKILQLKLCEDSALGTKD</sequence>
<dbReference type="InterPro" id="IPR011009">
    <property type="entry name" value="Kinase-like_dom_sf"/>
</dbReference>
<dbReference type="CDD" id="cd08215">
    <property type="entry name" value="STKc_Nek"/>
    <property type="match status" value="1"/>
</dbReference>
<dbReference type="PROSITE" id="PS00108">
    <property type="entry name" value="PROTEIN_KINASE_ST"/>
    <property type="match status" value="1"/>
</dbReference>
<keyword evidence="12" id="KW-1185">Reference proteome</keyword>
<dbReference type="EMBL" id="JH431845">
    <property type="status" value="NOT_ANNOTATED_CDS"/>
    <property type="molecule type" value="Genomic_DNA"/>
</dbReference>
<evidence type="ECO:0000256" key="4">
    <source>
        <dbReference type="ARBA" id="ARBA00022679"/>
    </source>
</evidence>
<dbReference type="AlphaFoldDB" id="T1J4E5"/>
<dbReference type="Gene3D" id="3.30.200.20">
    <property type="entry name" value="Phosphorylase Kinase, domain 1"/>
    <property type="match status" value="1"/>
</dbReference>
<dbReference type="InterPro" id="IPR051131">
    <property type="entry name" value="NEK_Ser/Thr_kinase_NIMA"/>
</dbReference>
<evidence type="ECO:0000256" key="6">
    <source>
        <dbReference type="ARBA" id="ARBA00022777"/>
    </source>
</evidence>
<comment type="catalytic activity">
    <reaction evidence="9">
        <text>L-seryl-[protein] + ATP = O-phospho-L-seryl-[protein] + ADP + H(+)</text>
        <dbReference type="Rhea" id="RHEA:17989"/>
        <dbReference type="Rhea" id="RHEA-COMP:9863"/>
        <dbReference type="Rhea" id="RHEA-COMP:11604"/>
        <dbReference type="ChEBI" id="CHEBI:15378"/>
        <dbReference type="ChEBI" id="CHEBI:29999"/>
        <dbReference type="ChEBI" id="CHEBI:30616"/>
        <dbReference type="ChEBI" id="CHEBI:83421"/>
        <dbReference type="ChEBI" id="CHEBI:456216"/>
        <dbReference type="EC" id="2.7.11.1"/>
    </reaction>
</comment>
<keyword evidence="3" id="KW-0723">Serine/threonine-protein kinase</keyword>